<dbReference type="PANTHER" id="PTHR46825:SF9">
    <property type="entry name" value="BETA-LACTAMASE-RELATED DOMAIN-CONTAINING PROTEIN"/>
    <property type="match status" value="1"/>
</dbReference>
<dbReference type="PROSITE" id="PS51272">
    <property type="entry name" value="SLH"/>
    <property type="match status" value="3"/>
</dbReference>
<dbReference type="SUPFAM" id="SSF56601">
    <property type="entry name" value="beta-lactamase/transpeptidase-like"/>
    <property type="match status" value="1"/>
</dbReference>
<dbReference type="Pfam" id="PF00395">
    <property type="entry name" value="SLH"/>
    <property type="match status" value="2"/>
</dbReference>
<proteinExistence type="predicted"/>
<comment type="caution">
    <text evidence="2">The sequence shown here is derived from an EMBL/GenBank/DDBJ whole genome shotgun (WGS) entry which is preliminary data.</text>
</comment>
<gene>
    <name evidence="2" type="ORF">CBW46_014125</name>
</gene>
<protein>
    <submittedName>
        <fullName evidence="2">Penicillin-binding protein</fullName>
    </submittedName>
</protein>
<dbReference type="PANTHER" id="PTHR46825">
    <property type="entry name" value="D-ALANYL-D-ALANINE-CARBOXYPEPTIDASE/ENDOPEPTIDASE AMPH"/>
    <property type="match status" value="1"/>
</dbReference>
<dbReference type="EMBL" id="NHRJ02000008">
    <property type="protein sequence ID" value="PZE20282.1"/>
    <property type="molecule type" value="Genomic_DNA"/>
</dbReference>
<reference evidence="2" key="1">
    <citation type="submission" date="2018-06" db="EMBL/GenBank/DDBJ databases">
        <title>Paenibacillus xerothermodurans sp. nov. an extremely dry heat resistant spore forming bacterium isolated from the soil of Cape Canaveral, Florida.</title>
        <authorList>
            <person name="Seuylemezian A."/>
            <person name="Kaur N."/>
            <person name="Patil P."/>
            <person name="Patil P."/>
            <person name="Mayilraj S."/>
            <person name="Vaishampayan P."/>
        </authorList>
    </citation>
    <scope>NUCLEOTIDE SEQUENCE [LARGE SCALE GENOMIC DNA]</scope>
    <source>
        <strain evidence="2">ATCC 27380</strain>
    </source>
</reference>
<feature type="domain" description="SLH" evidence="1">
    <location>
        <begin position="581"/>
        <end position="644"/>
    </location>
</feature>
<dbReference type="OrthoDB" id="846150at2"/>
<dbReference type="AlphaFoldDB" id="A0A2W1NXD9"/>
<dbReference type="Gene3D" id="3.40.710.10">
    <property type="entry name" value="DD-peptidase/beta-lactamase superfamily"/>
    <property type="match status" value="1"/>
</dbReference>
<dbReference type="Proteomes" id="UP000214746">
    <property type="component" value="Unassembled WGS sequence"/>
</dbReference>
<sequence length="721" mass="79129">MVYGVIYGYIYIGYKGVKRTLKSLSYNRIRSSWAKTIAAIALTVCLISSTAQAAAAKTGDVQQPQTLNADSAAAFLDQFFSSDKVKPHYIGAAVSVVKDGQIIAQKGYGRANEAQQTAVDPGRTVFRIASVSKTFTAVAIMQLVEQGKLDLKEDIRTYLTDLNFKNPFGTPVTVEHLLTHTSGFEVRDPEPGDIHRDFDKVVGIEEYVHSHMPPVIRKPGTAYMYDNFAYLLLGLIAQKVSGQPYETYMENHIFTPLDMKNSSFVLDGALKDNLAAGYDPAGKQLDSYALTPTIMPHGGMVATAEDIGKFMSAFLSEGASGNGNGRILTESSVRAMEQYRSSIHPLLPDTTYGFEAPFQLPGAGSSSQIISKLGDLNGYSSYLFLIPEQNTGVFLTYNKPGALRNLFYAQFISTFFPQYAAPAQLEAFKAETSRSLDKLKGLYADLRLSSFVSSVDTDAAGALRISDAFLGPRALQQVDDNLFVDDLTKQFTAFKFDDNGQVAYIKEPYINPLGYGRKGEQPVGFKDVSQEHSYAEYILALQSLGYYPSNANESFDPEKNVTRGAFVQRMLQASNIKGSKRTQPAFADIAGHPAAAYIQMAYELGMVTGTGGGRFEPERDVTRQESAVMLWQLLKAKYPPELFADVKLAGETSDWAVPAVQLMVALGLHGPEVQTLPDGTADFRSMKHMNRQEEAALLFKLLTQPTDQIVANKQAAQQQQR</sequence>
<evidence type="ECO:0000313" key="2">
    <source>
        <dbReference type="EMBL" id="PZE20282.1"/>
    </source>
</evidence>
<keyword evidence="3" id="KW-1185">Reference proteome</keyword>
<dbReference type="InterPro" id="IPR001466">
    <property type="entry name" value="Beta-lactam-related"/>
</dbReference>
<dbReference type="InterPro" id="IPR012338">
    <property type="entry name" value="Beta-lactam/transpept-like"/>
</dbReference>
<feature type="domain" description="SLH" evidence="1">
    <location>
        <begin position="521"/>
        <end position="580"/>
    </location>
</feature>
<accession>A0A2W1NXD9</accession>
<evidence type="ECO:0000259" key="1">
    <source>
        <dbReference type="PROSITE" id="PS51272"/>
    </source>
</evidence>
<dbReference type="InterPro" id="IPR001119">
    <property type="entry name" value="SLH_dom"/>
</dbReference>
<name>A0A2W1NXD9_PAEXE</name>
<feature type="domain" description="SLH" evidence="1">
    <location>
        <begin position="645"/>
        <end position="712"/>
    </location>
</feature>
<organism evidence="2 3">
    <name type="scientific">Paenibacillus xerothermodurans</name>
    <dbReference type="NCBI Taxonomy" id="1977292"/>
    <lineage>
        <taxon>Bacteria</taxon>
        <taxon>Bacillati</taxon>
        <taxon>Bacillota</taxon>
        <taxon>Bacilli</taxon>
        <taxon>Bacillales</taxon>
        <taxon>Paenibacillaceae</taxon>
        <taxon>Paenibacillus</taxon>
    </lineage>
</organism>
<dbReference type="InterPro" id="IPR050491">
    <property type="entry name" value="AmpC-like"/>
</dbReference>
<evidence type="ECO:0000313" key="3">
    <source>
        <dbReference type="Proteomes" id="UP000214746"/>
    </source>
</evidence>
<dbReference type="Pfam" id="PF00144">
    <property type="entry name" value="Beta-lactamase"/>
    <property type="match status" value="1"/>
</dbReference>